<gene>
    <name evidence="7" type="ORF">RJ40_07105</name>
</gene>
<dbReference type="GO" id="GO:0016301">
    <property type="term" value="F:kinase activity"/>
    <property type="evidence" value="ECO:0007669"/>
    <property type="project" value="UniProtKB-UniRule"/>
</dbReference>
<dbReference type="Pfam" id="PF04019">
    <property type="entry name" value="DUF359"/>
    <property type="match status" value="1"/>
</dbReference>
<dbReference type="EC" id="2.7.1.237" evidence="6"/>
<name>A0A8A3S6Q9_9EURY</name>
<comment type="caution">
    <text evidence="6">Lacks conserved residue(s) required for the propagation of feature annotation.</text>
</comment>
<dbReference type="EMBL" id="CP036172">
    <property type="protein sequence ID" value="QSZ67286.1"/>
    <property type="molecule type" value="Genomic_DNA"/>
</dbReference>
<comment type="function">
    <text evidence="6">Catalyzes the GTP-dependent phosphorylation of the 3'-hydroxyl group of dephosphocoenzyme A to form coenzyme A (CoA).</text>
</comment>
<evidence type="ECO:0000313" key="7">
    <source>
        <dbReference type="EMBL" id="QSZ67286.1"/>
    </source>
</evidence>
<dbReference type="UniPathway" id="UPA00241"/>
<keyword evidence="3 6" id="KW-0418">Kinase</keyword>
<keyword evidence="8" id="KW-1185">Reference proteome</keyword>
<dbReference type="PANTHER" id="PTHR40732">
    <property type="entry name" value="UPF0218 PROTEIN TK1697"/>
    <property type="match status" value="1"/>
</dbReference>
<dbReference type="KEGG" id="maqe:RJ40_07105"/>
<feature type="binding site" evidence="6">
    <location>
        <position position="41"/>
    </location>
    <ligand>
        <name>GTP</name>
        <dbReference type="ChEBI" id="CHEBI:37565"/>
    </ligand>
</feature>
<keyword evidence="1 6" id="KW-0808">Transferase</keyword>
<comment type="similarity">
    <text evidence="6">Belongs to the GTP-dependent DPCK family.</text>
</comment>
<proteinExistence type="inferred from homology"/>
<evidence type="ECO:0000256" key="2">
    <source>
        <dbReference type="ARBA" id="ARBA00022741"/>
    </source>
</evidence>
<keyword evidence="4 6" id="KW-0173">Coenzyme A biosynthesis</keyword>
<evidence type="ECO:0000256" key="4">
    <source>
        <dbReference type="ARBA" id="ARBA00022993"/>
    </source>
</evidence>
<dbReference type="HAMAP" id="MF_00590">
    <property type="entry name" value="Dephospho_CoA_kinase_GTP_dep"/>
    <property type="match status" value="1"/>
</dbReference>
<keyword evidence="5 6" id="KW-0342">GTP-binding</keyword>
<evidence type="ECO:0000256" key="6">
    <source>
        <dbReference type="HAMAP-Rule" id="MF_00590"/>
    </source>
</evidence>
<feature type="binding site" evidence="6">
    <location>
        <position position="112"/>
    </location>
    <ligand>
        <name>GTP</name>
        <dbReference type="ChEBI" id="CHEBI:37565"/>
    </ligand>
</feature>
<protein>
    <recommendedName>
        <fullName evidence="6">GTP-dependent dephospho-CoA kinase</fullName>
        <ecNumber evidence="6">2.7.1.237</ecNumber>
    </recommendedName>
    <alternativeName>
        <fullName evidence="6">Dephospho-coenzyme A kinase</fullName>
        <shortName evidence="6">DPCK</shortName>
    </alternativeName>
</protein>
<dbReference type="PANTHER" id="PTHR40732:SF1">
    <property type="entry name" value="GTP-DEPENDENT DEPHOSPHO-COA KINASE"/>
    <property type="match status" value="1"/>
</dbReference>
<evidence type="ECO:0000256" key="1">
    <source>
        <dbReference type="ARBA" id="ARBA00022679"/>
    </source>
</evidence>
<evidence type="ECO:0000256" key="5">
    <source>
        <dbReference type="ARBA" id="ARBA00023134"/>
    </source>
</evidence>
<keyword evidence="2 6" id="KW-0547">Nucleotide-binding</keyword>
<evidence type="ECO:0000313" key="8">
    <source>
        <dbReference type="Proteomes" id="UP001042704"/>
    </source>
</evidence>
<reference evidence="7" key="2">
    <citation type="submission" date="2019-02" db="EMBL/GenBank/DDBJ databases">
        <authorList>
            <person name="Chen S.-C."/>
            <person name="Chien H.-H."/>
            <person name="Lai M.-C."/>
        </authorList>
    </citation>
    <scope>NUCLEOTIDE SEQUENCE</scope>
    <source>
        <strain evidence="7">N2F9704</strain>
    </source>
</reference>
<sequence>MLLLPEEHRKHFKEPFGELFPELEDALPTIEGKTIYTVGDVVTHNFLAAGGTPAIAVIDGYTMRSPCGRTPLLLFKRVQVQNPAGALTDELIEALEEAVRNPPTLIMVEGEEDLAVIPLALIAPEGSVILYGQPGEGVVVCRVTADLKIAAKDLLSLFVPA</sequence>
<comment type="pathway">
    <text evidence="6">Cofactor biosynthesis; coenzyme A biosynthesis.</text>
</comment>
<dbReference type="PIRSF" id="PIRSF006533">
    <property type="entry name" value="UCP006533"/>
    <property type="match status" value="1"/>
</dbReference>
<dbReference type="RefSeq" id="WP_265580175.1">
    <property type="nucleotide sequence ID" value="NZ_CP036172.1"/>
</dbReference>
<feature type="binding site" evidence="6">
    <location>
        <position position="40"/>
    </location>
    <ligand>
        <name>GTP</name>
        <dbReference type="ChEBI" id="CHEBI:37565"/>
    </ligand>
</feature>
<organism evidence="7 8">
    <name type="scientific">Methanofollis aquaemaris</name>
    <dbReference type="NCBI Taxonomy" id="126734"/>
    <lineage>
        <taxon>Archaea</taxon>
        <taxon>Methanobacteriati</taxon>
        <taxon>Methanobacteriota</taxon>
        <taxon>Stenosarchaea group</taxon>
        <taxon>Methanomicrobia</taxon>
        <taxon>Methanomicrobiales</taxon>
        <taxon>Methanomicrobiaceae</taxon>
        <taxon>Methanofollis</taxon>
    </lineage>
</organism>
<dbReference type="InterPro" id="IPR007164">
    <property type="entry name" value="GTP-dep_dephospho-CoA_kin"/>
</dbReference>
<feature type="binding site" evidence="6">
    <location>
        <position position="59"/>
    </location>
    <ligand>
        <name>GTP</name>
        <dbReference type="ChEBI" id="CHEBI:37565"/>
    </ligand>
</feature>
<dbReference type="GO" id="GO:0015937">
    <property type="term" value="P:coenzyme A biosynthetic process"/>
    <property type="evidence" value="ECO:0007669"/>
    <property type="project" value="UniProtKB-UniRule"/>
</dbReference>
<dbReference type="GO" id="GO:0005525">
    <property type="term" value="F:GTP binding"/>
    <property type="evidence" value="ECO:0007669"/>
    <property type="project" value="UniProtKB-UniRule"/>
</dbReference>
<feature type="binding site" evidence="6">
    <location>
        <position position="42"/>
    </location>
    <ligand>
        <name>GTP</name>
        <dbReference type="ChEBI" id="CHEBI:37565"/>
    </ligand>
</feature>
<dbReference type="Proteomes" id="UP001042704">
    <property type="component" value="Chromosome"/>
</dbReference>
<dbReference type="GeneID" id="76424119"/>
<dbReference type="AlphaFoldDB" id="A0A8A3S6Q9"/>
<evidence type="ECO:0000256" key="3">
    <source>
        <dbReference type="ARBA" id="ARBA00022777"/>
    </source>
</evidence>
<accession>A0A8A3S6Q9</accession>
<reference evidence="7" key="1">
    <citation type="journal article" date="2001" name="Int. J. Syst. Evol. Microbiol.">
        <title>Methanofollis aquaemaris sp. nov., a methanogen isolated from an aquaculture fish pond.</title>
        <authorList>
            <person name="Lai M.C."/>
            <person name="Chen S.C."/>
        </authorList>
    </citation>
    <scope>NUCLEOTIDE SEQUENCE</scope>
    <source>
        <strain evidence="7">N2F9704</strain>
    </source>
</reference>
<comment type="catalytic activity">
    <reaction evidence="6">
        <text>3'-dephospho-CoA + GTP = GDP + CoA + H(+)</text>
        <dbReference type="Rhea" id="RHEA:61156"/>
        <dbReference type="ChEBI" id="CHEBI:15378"/>
        <dbReference type="ChEBI" id="CHEBI:37565"/>
        <dbReference type="ChEBI" id="CHEBI:57287"/>
        <dbReference type="ChEBI" id="CHEBI:57328"/>
        <dbReference type="ChEBI" id="CHEBI:58189"/>
        <dbReference type="EC" id="2.7.1.237"/>
    </reaction>
</comment>